<dbReference type="PANTHER" id="PTHR21043">
    <property type="entry name" value="IOJAP SUPERFAMILY ORTHOLOG"/>
    <property type="match status" value="1"/>
</dbReference>
<organism evidence="4 5">
    <name type="scientific">Arabidopsis thaliana</name>
    <name type="common">Mouse-ear cress</name>
    <dbReference type="NCBI Taxonomy" id="3702"/>
    <lineage>
        <taxon>Eukaryota</taxon>
        <taxon>Viridiplantae</taxon>
        <taxon>Streptophyta</taxon>
        <taxon>Embryophyta</taxon>
        <taxon>Tracheophyta</taxon>
        <taxon>Spermatophyta</taxon>
        <taxon>Magnoliopsida</taxon>
        <taxon>eudicotyledons</taxon>
        <taxon>Gunneridae</taxon>
        <taxon>Pentapetalae</taxon>
        <taxon>rosids</taxon>
        <taxon>malvids</taxon>
        <taxon>Brassicales</taxon>
        <taxon>Brassicaceae</taxon>
        <taxon>Camelineae</taxon>
        <taxon>Arabidopsis</taxon>
    </lineage>
</organism>
<protein>
    <submittedName>
        <fullName evidence="4">(thale cress) hypothetical protein</fullName>
    </submittedName>
</protein>
<dbReference type="HAMAP" id="MF_01477">
    <property type="entry name" value="Iojap_RsfS"/>
    <property type="match status" value="1"/>
</dbReference>
<proteinExistence type="inferred from homology"/>
<dbReference type="InterPro" id="IPR004394">
    <property type="entry name" value="Iojap/RsfS/C7orf30"/>
</dbReference>
<evidence type="ECO:0000313" key="5">
    <source>
        <dbReference type="Proteomes" id="UP000516314"/>
    </source>
</evidence>
<name>A0A7G2E751_ARATH</name>
<keyword evidence="3" id="KW-0496">Mitochondrion</keyword>
<dbReference type="Proteomes" id="UP000516314">
    <property type="component" value="Chromosome 1"/>
</dbReference>
<gene>
    <name evidence="4" type="ORF">AT9943_LOCUS4878</name>
</gene>
<evidence type="ECO:0000313" key="4">
    <source>
        <dbReference type="EMBL" id="CAD5316560.1"/>
    </source>
</evidence>
<dbReference type="AlphaFoldDB" id="A0A7G2E751"/>
<dbReference type="NCBIfam" id="TIGR00090">
    <property type="entry name" value="rsfS_iojap_ybeB"/>
    <property type="match status" value="1"/>
</dbReference>
<dbReference type="Gene3D" id="3.30.460.10">
    <property type="entry name" value="Beta Polymerase, domain 2"/>
    <property type="match status" value="1"/>
</dbReference>
<dbReference type="FunFam" id="3.30.460.10:FF:000018">
    <property type="entry name" value="Mitochondrial assembly of ribosomal large subunit 1"/>
    <property type="match status" value="1"/>
</dbReference>
<dbReference type="InterPro" id="IPR043519">
    <property type="entry name" value="NT_sf"/>
</dbReference>
<comment type="subcellular location">
    <subcellularLocation>
        <location evidence="1">Mitochondrion</location>
    </subcellularLocation>
</comment>
<dbReference type="Pfam" id="PF02410">
    <property type="entry name" value="RsfS"/>
    <property type="match status" value="1"/>
</dbReference>
<dbReference type="EMBL" id="LR881466">
    <property type="protein sequence ID" value="CAD5316560.1"/>
    <property type="molecule type" value="Genomic_DNA"/>
</dbReference>
<sequence length="223" mass="25025">MLTTLRSRCSSLLLDQSWKLAPIRIFASSPSFSSTAGISNVSEILTLPEVEKILADVKADNVTVIPTHNHCFWADFTVIATGRSDWHLRNIAQALVYRAKQKQKGAKHVMLPSVQGYNSKWIVIDYGKFVVHALDEKARGYFNLESLWSAESSGTDTSDQLKLLAWGYVYNGDKRFDYVMSIRQGLSLEYLIEPSQLLNVISDASLATTESLLVLIYIYLLIS</sequence>
<dbReference type="GO" id="GO:0005739">
    <property type="term" value="C:mitochondrion"/>
    <property type="evidence" value="ECO:0007669"/>
    <property type="project" value="UniProtKB-SubCell"/>
</dbReference>
<dbReference type="PANTHER" id="PTHR21043:SF0">
    <property type="entry name" value="MITOCHONDRIAL ASSEMBLY OF RIBOSOMAL LARGE SUBUNIT PROTEIN 1"/>
    <property type="match status" value="1"/>
</dbReference>
<accession>A0A7G2E751</accession>
<evidence type="ECO:0000256" key="1">
    <source>
        <dbReference type="ARBA" id="ARBA00004173"/>
    </source>
</evidence>
<comment type="similarity">
    <text evidence="2">Belongs to the Iojap/RsfS family.</text>
</comment>
<evidence type="ECO:0000256" key="2">
    <source>
        <dbReference type="ARBA" id="ARBA00010574"/>
    </source>
</evidence>
<dbReference type="SUPFAM" id="SSF81301">
    <property type="entry name" value="Nucleotidyltransferase"/>
    <property type="match status" value="1"/>
</dbReference>
<reference evidence="4 5" key="1">
    <citation type="submission" date="2020-09" db="EMBL/GenBank/DDBJ databases">
        <authorList>
            <person name="Ashkenazy H."/>
        </authorList>
    </citation>
    <scope>NUCLEOTIDE SEQUENCE [LARGE SCALE GENOMIC DNA]</scope>
    <source>
        <strain evidence="5">cv. Cdm-0</strain>
    </source>
</reference>
<evidence type="ECO:0000256" key="3">
    <source>
        <dbReference type="ARBA" id="ARBA00023128"/>
    </source>
</evidence>